<protein>
    <submittedName>
        <fullName evidence="1">Uncharacterized protein</fullName>
    </submittedName>
</protein>
<evidence type="ECO:0000313" key="1">
    <source>
        <dbReference type="EMBL" id="ATB26617.1"/>
    </source>
</evidence>
<keyword evidence="2" id="KW-1185">Reference proteome</keyword>
<dbReference type="KEGG" id="mbd:MEBOL_000045"/>
<proteinExistence type="predicted"/>
<sequence>MKSVTDCSTGRPVEFMVMDVFAKPPREEDVLLLKPGYWYGKDIRLPLIAEAPDRQRGPACIRAEIEFHSLEETPTLIHVRAEIPVQPETEAPPGASLD</sequence>
<name>A0A286SGD7_9BACT</name>
<dbReference type="EMBL" id="CP022163">
    <property type="protein sequence ID" value="ATB26617.1"/>
    <property type="molecule type" value="Genomic_DNA"/>
</dbReference>
<dbReference type="Proteomes" id="UP000217289">
    <property type="component" value="Chromosome"/>
</dbReference>
<evidence type="ECO:0000313" key="2">
    <source>
        <dbReference type="Proteomes" id="UP000217289"/>
    </source>
</evidence>
<dbReference type="AlphaFoldDB" id="A0A286SGD7"/>
<gene>
    <name evidence="1" type="ORF">MEBOL_000045</name>
</gene>
<organism evidence="1 2">
    <name type="scientific">Melittangium boletus DSM 14713</name>
    <dbReference type="NCBI Taxonomy" id="1294270"/>
    <lineage>
        <taxon>Bacteria</taxon>
        <taxon>Pseudomonadati</taxon>
        <taxon>Myxococcota</taxon>
        <taxon>Myxococcia</taxon>
        <taxon>Myxococcales</taxon>
        <taxon>Cystobacterineae</taxon>
        <taxon>Archangiaceae</taxon>
        <taxon>Melittangium</taxon>
    </lineage>
</organism>
<reference evidence="1 2" key="1">
    <citation type="submission" date="2017-06" db="EMBL/GenBank/DDBJ databases">
        <authorList>
            <person name="Kim H.J."/>
            <person name="Triplett B.A."/>
        </authorList>
    </citation>
    <scope>NUCLEOTIDE SEQUENCE [LARGE SCALE GENOMIC DNA]</scope>
    <source>
        <strain evidence="1 2">DSM 14713</strain>
    </source>
</reference>
<accession>A0A286SGD7</accession>